<dbReference type="OrthoDB" id="10583223at2759"/>
<dbReference type="WBParaSite" id="HCON_00156560-00001">
    <property type="protein sequence ID" value="HCON_00156560-00001"/>
    <property type="gene ID" value="HCON_00156560"/>
</dbReference>
<feature type="region of interest" description="Disordered" evidence="1">
    <location>
        <begin position="109"/>
        <end position="146"/>
    </location>
</feature>
<organism evidence="2 3">
    <name type="scientific">Haemonchus contortus</name>
    <name type="common">Barber pole worm</name>
    <dbReference type="NCBI Taxonomy" id="6289"/>
    <lineage>
        <taxon>Eukaryota</taxon>
        <taxon>Metazoa</taxon>
        <taxon>Ecdysozoa</taxon>
        <taxon>Nematoda</taxon>
        <taxon>Chromadorea</taxon>
        <taxon>Rhabditida</taxon>
        <taxon>Rhabditina</taxon>
        <taxon>Rhabditomorpha</taxon>
        <taxon>Strongyloidea</taxon>
        <taxon>Trichostrongylidae</taxon>
        <taxon>Haemonchus</taxon>
    </lineage>
</organism>
<proteinExistence type="predicted"/>
<keyword evidence="2" id="KW-1185">Reference proteome</keyword>
<reference evidence="3" key="1">
    <citation type="submission" date="2020-12" db="UniProtKB">
        <authorList>
            <consortium name="WormBaseParasite"/>
        </authorList>
    </citation>
    <scope>IDENTIFICATION</scope>
    <source>
        <strain evidence="3">MHco3</strain>
    </source>
</reference>
<name>A0A7I4YYV2_HAECO</name>
<sequence length="204" mass="22331">DVLILYIPMWSAVLSFITYFSIINDLDAFDSGICCCGCPITPCPLKLSKSCTSEPRTPCSYFEGPSRYLVSCIEFLDVEREQGLKRSRRQVPIGGGNTLQTTTPYEFIPIPRASQTTPSPRRASWSPSTQRQPPAASRSSPAQQLQQFQGEPLIKPGIGYGLNGPMAFPNRLAWSLSGLINGIANNVHNFVDSFQWIAGGLRGG</sequence>
<dbReference type="Proteomes" id="UP000025227">
    <property type="component" value="Unplaced"/>
</dbReference>
<evidence type="ECO:0000256" key="1">
    <source>
        <dbReference type="SAM" id="MobiDB-lite"/>
    </source>
</evidence>
<evidence type="ECO:0000313" key="3">
    <source>
        <dbReference type="WBParaSite" id="HCON_00156560-00001"/>
    </source>
</evidence>
<protein>
    <submittedName>
        <fullName evidence="3">Polyprotein</fullName>
    </submittedName>
</protein>
<feature type="compositionally biased region" description="Polar residues" evidence="1">
    <location>
        <begin position="113"/>
        <end position="146"/>
    </location>
</feature>
<accession>A0A7I4YYV2</accession>
<evidence type="ECO:0000313" key="2">
    <source>
        <dbReference type="Proteomes" id="UP000025227"/>
    </source>
</evidence>
<dbReference type="AlphaFoldDB" id="A0A7I4YYV2"/>